<reference evidence="1" key="1">
    <citation type="journal article" date="2014" name="Front. Microbiol.">
        <title>High frequency of phylogenetically diverse reductive dehalogenase-homologous genes in deep subseafloor sedimentary metagenomes.</title>
        <authorList>
            <person name="Kawai M."/>
            <person name="Futagami T."/>
            <person name="Toyoda A."/>
            <person name="Takaki Y."/>
            <person name="Nishi S."/>
            <person name="Hori S."/>
            <person name="Arai W."/>
            <person name="Tsubouchi T."/>
            <person name="Morono Y."/>
            <person name="Uchiyama I."/>
            <person name="Ito T."/>
            <person name="Fujiyama A."/>
            <person name="Inagaki F."/>
            <person name="Takami H."/>
        </authorList>
    </citation>
    <scope>NUCLEOTIDE SEQUENCE</scope>
    <source>
        <strain evidence="1">Expedition CK06-06</strain>
    </source>
</reference>
<accession>X1JDL2</accession>
<comment type="caution">
    <text evidence="1">The sequence shown here is derived from an EMBL/GenBank/DDBJ whole genome shotgun (WGS) entry which is preliminary data.</text>
</comment>
<evidence type="ECO:0000313" key="1">
    <source>
        <dbReference type="EMBL" id="GAH92801.1"/>
    </source>
</evidence>
<dbReference type="EMBL" id="BARV01000069">
    <property type="protein sequence ID" value="GAH92801.1"/>
    <property type="molecule type" value="Genomic_DNA"/>
</dbReference>
<dbReference type="SUPFAM" id="SSF46785">
    <property type="entry name" value="Winged helix' DNA-binding domain"/>
    <property type="match status" value="1"/>
</dbReference>
<protein>
    <submittedName>
        <fullName evidence="1">Uncharacterized protein</fullName>
    </submittedName>
</protein>
<dbReference type="AlphaFoldDB" id="X1JDL2"/>
<name>X1JDL2_9ZZZZ</name>
<proteinExistence type="predicted"/>
<gene>
    <name evidence="1" type="ORF">S06H3_00409</name>
</gene>
<sequence>MSDRPSMFEYGKYLDGWICDGGREDNITTRCWTSEAELFIERGNLPRAIQSLVRATETSSRPDARPYLVDAISFLQESQRCAGIDEAAERENLTSARQSIGRFKMRPDLATKLGRISLPIFVKPAQRELYRLFKSYGTLDYDTICGALGCSKSTAKVLLEDLLEQGVIVKEPVEAGKKAIFHLP</sequence>
<organism evidence="1">
    <name type="scientific">marine sediment metagenome</name>
    <dbReference type="NCBI Taxonomy" id="412755"/>
    <lineage>
        <taxon>unclassified sequences</taxon>
        <taxon>metagenomes</taxon>
        <taxon>ecological metagenomes</taxon>
    </lineage>
</organism>
<dbReference type="InterPro" id="IPR036390">
    <property type="entry name" value="WH_DNA-bd_sf"/>
</dbReference>